<keyword evidence="9" id="KW-0175">Coiled coil</keyword>
<dbReference type="GO" id="GO:0003724">
    <property type="term" value="F:RNA helicase activity"/>
    <property type="evidence" value="ECO:0007669"/>
    <property type="project" value="UniProtKB-EC"/>
</dbReference>
<comment type="similarity">
    <text evidence="12">Belongs to the DEAD box helicase family. DDX42 subfamily.</text>
</comment>
<dbReference type="InterPro" id="IPR014014">
    <property type="entry name" value="RNA_helicase_DEAD_Q_motif"/>
</dbReference>
<evidence type="ECO:0000256" key="11">
    <source>
        <dbReference type="ARBA" id="ARBA00047984"/>
    </source>
</evidence>
<evidence type="ECO:0000256" key="14">
    <source>
        <dbReference type="ARBA" id="ARBA00075438"/>
    </source>
</evidence>
<dbReference type="Pfam" id="PF00271">
    <property type="entry name" value="Helicase_C"/>
    <property type="match status" value="1"/>
</dbReference>
<dbReference type="PANTHER" id="PTHR47958">
    <property type="entry name" value="ATP-DEPENDENT RNA HELICASE DBP3"/>
    <property type="match status" value="1"/>
</dbReference>
<evidence type="ECO:0000259" key="18">
    <source>
        <dbReference type="PROSITE" id="PS51194"/>
    </source>
</evidence>
<dbReference type="Pfam" id="PF00270">
    <property type="entry name" value="DEAD"/>
    <property type="match status" value="1"/>
</dbReference>
<feature type="domain" description="DEAD-box RNA helicase Q" evidence="19">
    <location>
        <begin position="269"/>
        <end position="297"/>
    </location>
</feature>
<feature type="domain" description="Helicase ATP-binding" evidence="17">
    <location>
        <begin position="300"/>
        <end position="475"/>
    </location>
</feature>
<proteinExistence type="evidence at transcript level"/>
<dbReference type="SMART" id="SM00487">
    <property type="entry name" value="DEXDc"/>
    <property type="match status" value="1"/>
</dbReference>
<evidence type="ECO:0000256" key="5">
    <source>
        <dbReference type="ARBA" id="ARBA00022741"/>
    </source>
</evidence>
<dbReference type="PROSITE" id="PS00039">
    <property type="entry name" value="DEAD_ATP_HELICASE"/>
    <property type="match status" value="1"/>
</dbReference>
<evidence type="ECO:0000256" key="15">
    <source>
        <dbReference type="PROSITE-ProRule" id="PRU00552"/>
    </source>
</evidence>
<accession>A0A1E1XC34</accession>
<dbReference type="GO" id="GO:0016787">
    <property type="term" value="F:hydrolase activity"/>
    <property type="evidence" value="ECO:0007669"/>
    <property type="project" value="UniProtKB-KW"/>
</dbReference>
<evidence type="ECO:0000259" key="19">
    <source>
        <dbReference type="PROSITE" id="PS51195"/>
    </source>
</evidence>
<evidence type="ECO:0000256" key="12">
    <source>
        <dbReference type="ARBA" id="ARBA00061633"/>
    </source>
</evidence>
<dbReference type="GO" id="GO:0003676">
    <property type="term" value="F:nucleic acid binding"/>
    <property type="evidence" value="ECO:0007669"/>
    <property type="project" value="InterPro"/>
</dbReference>
<evidence type="ECO:0000256" key="13">
    <source>
        <dbReference type="ARBA" id="ARBA00068282"/>
    </source>
</evidence>
<dbReference type="AlphaFoldDB" id="A0A1E1XC34"/>
<dbReference type="PROSITE" id="PS51195">
    <property type="entry name" value="Q_MOTIF"/>
    <property type="match status" value="1"/>
</dbReference>
<evidence type="ECO:0000256" key="3">
    <source>
        <dbReference type="ARBA" id="ARBA00012552"/>
    </source>
</evidence>
<feature type="compositionally biased region" description="Basic and acidic residues" evidence="16">
    <location>
        <begin position="147"/>
        <end position="165"/>
    </location>
</feature>
<dbReference type="CDD" id="cd17952">
    <property type="entry name" value="DEADc_DDX42"/>
    <property type="match status" value="1"/>
</dbReference>
<dbReference type="FunFam" id="3.40.50.300:FF:000524">
    <property type="entry name" value="ATP-dependent RNA helicase DDX42"/>
    <property type="match status" value="1"/>
</dbReference>
<dbReference type="PROSITE" id="PS51194">
    <property type="entry name" value="HELICASE_CTER"/>
    <property type="match status" value="1"/>
</dbReference>
<keyword evidence="5" id="KW-0547">Nucleotide-binding</keyword>
<keyword evidence="7 20" id="KW-0347">Helicase</keyword>
<keyword evidence="4" id="KW-0963">Cytoplasm</keyword>
<feature type="compositionally biased region" description="Low complexity" evidence="16">
    <location>
        <begin position="738"/>
        <end position="749"/>
    </location>
</feature>
<dbReference type="PROSITE" id="PS51192">
    <property type="entry name" value="HELICASE_ATP_BIND_1"/>
    <property type="match status" value="1"/>
</dbReference>
<evidence type="ECO:0000256" key="10">
    <source>
        <dbReference type="ARBA" id="ARBA00023242"/>
    </source>
</evidence>
<dbReference type="CDD" id="cd18787">
    <property type="entry name" value="SF2_C_DEAD"/>
    <property type="match status" value="1"/>
</dbReference>
<feature type="compositionally biased region" description="Basic and acidic residues" evidence="16">
    <location>
        <begin position="830"/>
        <end position="843"/>
    </location>
</feature>
<dbReference type="GO" id="GO:0005524">
    <property type="term" value="F:ATP binding"/>
    <property type="evidence" value="ECO:0007669"/>
    <property type="project" value="UniProtKB-KW"/>
</dbReference>
<dbReference type="GO" id="GO:0005634">
    <property type="term" value="C:nucleus"/>
    <property type="evidence" value="ECO:0007669"/>
    <property type="project" value="UniProtKB-SubCell"/>
</dbReference>
<dbReference type="InterPro" id="IPR001650">
    <property type="entry name" value="Helicase_C-like"/>
</dbReference>
<feature type="domain" description="Helicase C-terminal" evidence="18">
    <location>
        <begin position="505"/>
        <end position="650"/>
    </location>
</feature>
<keyword evidence="10" id="KW-0539">Nucleus</keyword>
<feature type="short sequence motif" description="Q motif" evidence="15">
    <location>
        <begin position="269"/>
        <end position="297"/>
    </location>
</feature>
<feature type="region of interest" description="Disordered" evidence="16">
    <location>
        <begin position="737"/>
        <end position="761"/>
    </location>
</feature>
<evidence type="ECO:0000256" key="9">
    <source>
        <dbReference type="ARBA" id="ARBA00023054"/>
    </source>
</evidence>
<dbReference type="EC" id="3.6.4.13" evidence="3"/>
<feature type="compositionally biased region" description="Basic and acidic residues" evidence="16">
    <location>
        <begin position="858"/>
        <end position="885"/>
    </location>
</feature>
<dbReference type="InterPro" id="IPR027417">
    <property type="entry name" value="P-loop_NTPase"/>
</dbReference>
<feature type="compositionally biased region" description="Polar residues" evidence="16">
    <location>
        <begin position="844"/>
        <end position="853"/>
    </location>
</feature>
<dbReference type="SUPFAM" id="SSF52540">
    <property type="entry name" value="P-loop containing nucleoside triphosphate hydrolases"/>
    <property type="match status" value="1"/>
</dbReference>
<dbReference type="EMBL" id="GFAC01002420">
    <property type="protein sequence ID" value="JAT96768.1"/>
    <property type="molecule type" value="mRNA"/>
</dbReference>
<evidence type="ECO:0000256" key="6">
    <source>
        <dbReference type="ARBA" id="ARBA00022801"/>
    </source>
</evidence>
<keyword evidence="8" id="KW-0067">ATP-binding</keyword>
<evidence type="ECO:0000256" key="7">
    <source>
        <dbReference type="ARBA" id="ARBA00022806"/>
    </source>
</evidence>
<dbReference type="InterPro" id="IPR014001">
    <property type="entry name" value="Helicase_ATP-bd"/>
</dbReference>
<organism evidence="20">
    <name type="scientific">Amblyomma aureolatum</name>
    <dbReference type="NCBI Taxonomy" id="187763"/>
    <lineage>
        <taxon>Eukaryota</taxon>
        <taxon>Metazoa</taxon>
        <taxon>Ecdysozoa</taxon>
        <taxon>Arthropoda</taxon>
        <taxon>Chelicerata</taxon>
        <taxon>Arachnida</taxon>
        <taxon>Acari</taxon>
        <taxon>Parasitiformes</taxon>
        <taxon>Ixodida</taxon>
        <taxon>Ixodoidea</taxon>
        <taxon>Ixodidae</taxon>
        <taxon>Amblyomminae</taxon>
        <taxon>Amblyomma</taxon>
    </lineage>
</organism>
<dbReference type="InterPro" id="IPR000629">
    <property type="entry name" value="RNA-helicase_DEAD-box_CS"/>
</dbReference>
<evidence type="ECO:0000256" key="8">
    <source>
        <dbReference type="ARBA" id="ARBA00022840"/>
    </source>
</evidence>
<evidence type="ECO:0000256" key="4">
    <source>
        <dbReference type="ARBA" id="ARBA00022490"/>
    </source>
</evidence>
<evidence type="ECO:0000313" key="20">
    <source>
        <dbReference type="EMBL" id="JAT96768.1"/>
    </source>
</evidence>
<dbReference type="FunFam" id="3.40.50.300:FF:000079">
    <property type="entry name" value="probable ATP-dependent RNA helicase DDX17"/>
    <property type="match status" value="1"/>
</dbReference>
<protein>
    <recommendedName>
        <fullName evidence="13">ATP-dependent RNA helicase DDX42</fullName>
        <ecNumber evidence="3">3.6.4.13</ecNumber>
    </recommendedName>
    <alternativeName>
        <fullName evidence="14">DEAD box protein 42</fullName>
    </alternativeName>
</protein>
<evidence type="ECO:0000259" key="17">
    <source>
        <dbReference type="PROSITE" id="PS51192"/>
    </source>
</evidence>
<dbReference type="SMART" id="SM00490">
    <property type="entry name" value="HELICc"/>
    <property type="match status" value="1"/>
</dbReference>
<evidence type="ECO:0000256" key="16">
    <source>
        <dbReference type="SAM" id="MobiDB-lite"/>
    </source>
</evidence>
<sequence length="885" mass="97241">MYHKGGEGRPKGFGFGSFAVAPKKADVQLARSALPPETTPVLSLPVVNRRGYTGLSTITQNALDINYGNLRKRPKTEEEYFEQDEDDGRGGQLAYIPAPGSPTWDEQQQQKEQTSSESEEDPLDAYMADIEKKLEKDKKPSFSKNSKLPEKETKSKEELKGVRDDIENEDDEESYYRYIEENPNAGADKDDSDIELEYDEDGNPIAPVKSKYIDPLPPIDHSTIEYQKFTKNFYVEHEEIAALSAAEVDELRAKLGVKVTGACPPKPVTSFGHLGFDEALLKAIRKAEYSQPSPIQAQGVPVALGGRDMIGIAKTGSGKTAAFIWPLLAHIMDQRELAPGEGPIGLILAPTRELAQQIYLEAKRFGKVYGVAAACCFGGGSKWEQSKALEEGAEIVVATPGRMIDMIKMKATNLERVTFLVLDEADRMFDMGFEPQVRSICDHVRPDRQTLMFSATFKRKVERLARDVLTDPVKVVQGDVGEANEDVTQIVLVMPSNPPTSKWNWLTTHLVEFTSVGSVLIFVTKKANAEELANNLKAHDHNVCLLHGDMDQNDRTKVIASFKRKEFPVLVATDVAARGLDIPHIKTVVNYDIARDIDTHTHRVGRTGRAGEKGVAYTLITDKEKEFAGHLVRNLEGASQQVPQALMDLAMQSQWFKKSRFKQGSGKKLNVGGHGLGFRSRERPGLGSSRDPWNTNQAGPPKPAPVAGPMSGLGSYAASVLSGPKFLAASGNKATFDSNLSSSNPASAARHGAGAGPQTDRLSAMRSAFQAQYKSQFTAATDTSWKLGLPRSPPRRPPSPPRHTPFAAPVPFAVPAPVHFTPPAVPPTGTRRDSQQGDGHPHSQDSLNQQRPYSSDSRQQHSHQDNGTPKEDTSRRRNRKSRWDS</sequence>
<reference evidence="20" key="1">
    <citation type="journal article" date="2017" name="Front. Cell. Infect. Microbiol.">
        <title>The Distinct Transcriptional Response of the Midgut of Amblyomma sculptum and Amblyomma aureolatum Ticks to Rickettsia rickettsii Correlates to Their Differences in Susceptibility to Infection.</title>
        <authorList>
            <person name="Martins L.A."/>
            <person name="Galletti M.F.B.M."/>
            <person name="Ribeiro J.M."/>
            <person name="Fujita A."/>
            <person name="Costa F.B."/>
            <person name="Labruna M.B."/>
            <person name="Daffre S."/>
            <person name="Fogaca A.C."/>
        </authorList>
    </citation>
    <scope>NUCLEOTIDE SEQUENCE</scope>
</reference>
<evidence type="ECO:0000256" key="2">
    <source>
        <dbReference type="ARBA" id="ARBA00004496"/>
    </source>
</evidence>
<comment type="catalytic activity">
    <reaction evidence="11">
        <text>ATP + H2O = ADP + phosphate + H(+)</text>
        <dbReference type="Rhea" id="RHEA:13065"/>
        <dbReference type="ChEBI" id="CHEBI:15377"/>
        <dbReference type="ChEBI" id="CHEBI:15378"/>
        <dbReference type="ChEBI" id="CHEBI:30616"/>
        <dbReference type="ChEBI" id="CHEBI:43474"/>
        <dbReference type="ChEBI" id="CHEBI:456216"/>
        <dbReference type="EC" id="3.6.4.13"/>
    </reaction>
</comment>
<feature type="region of interest" description="Disordered" evidence="16">
    <location>
        <begin position="782"/>
        <end position="885"/>
    </location>
</feature>
<feature type="compositionally biased region" description="Basic and acidic residues" evidence="16">
    <location>
        <begin position="129"/>
        <end position="140"/>
    </location>
</feature>
<dbReference type="Gene3D" id="3.40.50.300">
    <property type="entry name" value="P-loop containing nucleotide triphosphate hydrolases"/>
    <property type="match status" value="2"/>
</dbReference>
<comment type="subcellular location">
    <subcellularLocation>
        <location evidence="2">Cytoplasm</location>
    </subcellularLocation>
    <subcellularLocation>
        <location evidence="1">Nucleus</location>
    </subcellularLocation>
</comment>
<keyword evidence="6" id="KW-0378">Hydrolase</keyword>
<feature type="region of interest" description="Disordered" evidence="16">
    <location>
        <begin position="74"/>
        <end position="174"/>
    </location>
</feature>
<evidence type="ECO:0000256" key="1">
    <source>
        <dbReference type="ARBA" id="ARBA00004123"/>
    </source>
</evidence>
<feature type="compositionally biased region" description="Low complexity" evidence="16">
    <location>
        <begin position="804"/>
        <end position="822"/>
    </location>
</feature>
<feature type="compositionally biased region" description="Pro residues" evidence="16">
    <location>
        <begin position="791"/>
        <end position="803"/>
    </location>
</feature>
<feature type="region of interest" description="Disordered" evidence="16">
    <location>
        <begin position="664"/>
        <end position="707"/>
    </location>
</feature>
<name>A0A1E1XC34_9ACAR</name>
<dbReference type="InterPro" id="IPR011545">
    <property type="entry name" value="DEAD/DEAH_box_helicase_dom"/>
</dbReference>
<feature type="compositionally biased region" description="Low complexity" evidence="16">
    <location>
        <begin position="106"/>
        <end position="116"/>
    </location>
</feature>
<dbReference type="GO" id="GO:0005737">
    <property type="term" value="C:cytoplasm"/>
    <property type="evidence" value="ECO:0007669"/>
    <property type="project" value="UniProtKB-SubCell"/>
</dbReference>